<sequence>MQLYTVLHFSSAGWLLENKSLEQCINDATAPRLQYILVEEDVFSADAQPAPELVRSFQIPSRLLADVYRRSNGFFSSAETFDQNGHLESCRKMPIACTARRGLLTACRRHLVSRPG</sequence>
<evidence type="ECO:0000313" key="2">
    <source>
        <dbReference type="Proteomes" id="UP000193240"/>
    </source>
</evidence>
<dbReference type="Proteomes" id="UP000193240">
    <property type="component" value="Unassembled WGS sequence"/>
</dbReference>
<evidence type="ECO:0000313" key="1">
    <source>
        <dbReference type="EMBL" id="OSS43489.1"/>
    </source>
</evidence>
<keyword evidence="2" id="KW-1185">Reference proteome</keyword>
<reference evidence="1 2" key="1">
    <citation type="journal article" date="2017" name="Genome Announc.">
        <title>Genome sequence of the saprophytic ascomycete Epicoccum nigrum ICMP 19927 strain isolated from New Zealand.</title>
        <authorList>
            <person name="Fokin M."/>
            <person name="Fleetwood D."/>
            <person name="Weir B.S."/>
            <person name="Villas-Boas S.G."/>
        </authorList>
    </citation>
    <scope>NUCLEOTIDE SEQUENCE [LARGE SCALE GENOMIC DNA]</scope>
    <source>
        <strain evidence="1 2">ICMP 19927</strain>
    </source>
</reference>
<gene>
    <name evidence="1" type="ORF">B5807_11978</name>
</gene>
<dbReference type="InParanoid" id="A0A1Y2LIT0"/>
<name>A0A1Y2LIT0_EPING</name>
<dbReference type="AlphaFoldDB" id="A0A1Y2LIT0"/>
<dbReference type="EMBL" id="KZ107865">
    <property type="protein sequence ID" value="OSS43489.1"/>
    <property type="molecule type" value="Genomic_DNA"/>
</dbReference>
<organism evidence="1 2">
    <name type="scientific">Epicoccum nigrum</name>
    <name type="common">Soil fungus</name>
    <name type="synonym">Epicoccum purpurascens</name>
    <dbReference type="NCBI Taxonomy" id="105696"/>
    <lineage>
        <taxon>Eukaryota</taxon>
        <taxon>Fungi</taxon>
        <taxon>Dikarya</taxon>
        <taxon>Ascomycota</taxon>
        <taxon>Pezizomycotina</taxon>
        <taxon>Dothideomycetes</taxon>
        <taxon>Pleosporomycetidae</taxon>
        <taxon>Pleosporales</taxon>
        <taxon>Pleosporineae</taxon>
        <taxon>Didymellaceae</taxon>
        <taxon>Epicoccum</taxon>
    </lineage>
</organism>
<proteinExistence type="predicted"/>
<protein>
    <submittedName>
        <fullName evidence="1">Uncharacterized protein</fullName>
    </submittedName>
</protein>
<accession>A0A1Y2LIT0</accession>